<comment type="subcellular location">
    <subcellularLocation>
        <location evidence="9">Cell inner membrane</location>
        <topology evidence="9">Single-pass type II membrane protein</topology>
    </subcellularLocation>
    <subcellularLocation>
        <location evidence="1">Membrane</location>
    </subcellularLocation>
    <text evidence="9">Localizes to the division septum.</text>
</comment>
<accession>A0ABY6N0M4</accession>
<evidence type="ECO:0000259" key="11">
    <source>
        <dbReference type="PROSITE" id="PS51779"/>
    </source>
</evidence>
<keyword evidence="3 9" id="KW-0997">Cell inner membrane</keyword>
<dbReference type="Pfam" id="PF08478">
    <property type="entry name" value="POTRA_1"/>
    <property type="match status" value="1"/>
</dbReference>
<feature type="region of interest" description="Disordered" evidence="10">
    <location>
        <begin position="1"/>
        <end position="21"/>
    </location>
</feature>
<dbReference type="RefSeq" id="WP_265047045.1">
    <property type="nucleotide sequence ID" value="NZ_CP100390.1"/>
</dbReference>
<dbReference type="InterPro" id="IPR045335">
    <property type="entry name" value="FtsQ_C_sf"/>
</dbReference>
<dbReference type="PROSITE" id="PS51779">
    <property type="entry name" value="POTRA"/>
    <property type="match status" value="1"/>
</dbReference>
<gene>
    <name evidence="9" type="primary">ftsQ</name>
    <name evidence="12" type="ORF">NKI27_16025</name>
</gene>
<keyword evidence="5 9" id="KW-0812">Transmembrane</keyword>
<evidence type="ECO:0000256" key="10">
    <source>
        <dbReference type="SAM" id="MobiDB-lite"/>
    </source>
</evidence>
<feature type="compositionally biased region" description="Basic and acidic residues" evidence="10">
    <location>
        <begin position="1"/>
        <end position="10"/>
    </location>
</feature>
<evidence type="ECO:0000256" key="7">
    <source>
        <dbReference type="ARBA" id="ARBA00023136"/>
    </source>
</evidence>
<dbReference type="InterPro" id="IPR013685">
    <property type="entry name" value="POTRA_FtsQ_type"/>
</dbReference>
<dbReference type="EMBL" id="CP100390">
    <property type="protein sequence ID" value="UZE95557.1"/>
    <property type="molecule type" value="Genomic_DNA"/>
</dbReference>
<dbReference type="HAMAP" id="MF_00911">
    <property type="entry name" value="FtsQ_subfam"/>
    <property type="match status" value="1"/>
</dbReference>
<keyword evidence="8 9" id="KW-0131">Cell cycle</keyword>
<dbReference type="GO" id="GO:0051301">
    <property type="term" value="P:cell division"/>
    <property type="evidence" value="ECO:0007669"/>
    <property type="project" value="UniProtKB-KW"/>
</dbReference>
<sequence length="280" mass="31758">MARRDHEPKPAKAQGATLRPQKVKRSFKIDTSRLSGVKNIKWLPVIIVMMVCVVGAGLTIYWDEMVRNLDREVTRIEVRGTLNYQQPEALQEALNRHLGEGFLSLNLNAVKKEVEAMPWIYSASLRRRWPGTVVITVKEQYPVASWNEVFYLNEYGETFRPPESIEVDEVPDLSGPIGRAKDVLKQYVSYRDELAAVNERIAVLSLETRGAWRLTLQSGIDIKLGRAPLDEKLNRFLRAYKQGLNSKASEIKSIDARYTNGIAVKWKETAESEGEKAGSI</sequence>
<keyword evidence="2 9" id="KW-1003">Cell membrane</keyword>
<dbReference type="InterPro" id="IPR026579">
    <property type="entry name" value="FtsQ"/>
</dbReference>
<keyword evidence="6 9" id="KW-1133">Transmembrane helix</keyword>
<comment type="similarity">
    <text evidence="9">Belongs to the FtsQ/DivIB family. FtsQ subfamily.</text>
</comment>
<dbReference type="InterPro" id="IPR005548">
    <property type="entry name" value="Cell_div_FtsQ/DivIB_C"/>
</dbReference>
<comment type="function">
    <text evidence="9">Essential cell division protein. May link together the upstream cell division proteins, which are predominantly cytoplasmic, with the downstream cell division proteins, which are predominantly periplasmic. May control correct divisome assembly.</text>
</comment>
<dbReference type="Pfam" id="PF03799">
    <property type="entry name" value="FtsQ_DivIB_C"/>
    <property type="match status" value="1"/>
</dbReference>
<evidence type="ECO:0000256" key="1">
    <source>
        <dbReference type="ARBA" id="ARBA00004370"/>
    </source>
</evidence>
<keyword evidence="7 9" id="KW-0472">Membrane</keyword>
<dbReference type="PANTHER" id="PTHR35851">
    <property type="entry name" value="CELL DIVISION PROTEIN FTSQ"/>
    <property type="match status" value="1"/>
</dbReference>
<evidence type="ECO:0000256" key="9">
    <source>
        <dbReference type="HAMAP-Rule" id="MF_00911"/>
    </source>
</evidence>
<name>A0ABY6N0M4_9ALTE</name>
<dbReference type="PANTHER" id="PTHR35851:SF1">
    <property type="entry name" value="CELL DIVISION PROTEIN FTSQ"/>
    <property type="match status" value="1"/>
</dbReference>
<organism evidence="12 13">
    <name type="scientific">Alkalimarinus alittae</name>
    <dbReference type="NCBI Taxonomy" id="2961619"/>
    <lineage>
        <taxon>Bacteria</taxon>
        <taxon>Pseudomonadati</taxon>
        <taxon>Pseudomonadota</taxon>
        <taxon>Gammaproteobacteria</taxon>
        <taxon>Alteromonadales</taxon>
        <taxon>Alteromonadaceae</taxon>
        <taxon>Alkalimarinus</taxon>
    </lineage>
</organism>
<evidence type="ECO:0000256" key="2">
    <source>
        <dbReference type="ARBA" id="ARBA00022475"/>
    </source>
</evidence>
<feature type="domain" description="POTRA" evidence="11">
    <location>
        <begin position="71"/>
        <end position="140"/>
    </location>
</feature>
<protein>
    <recommendedName>
        <fullName evidence="9">Cell division protein FtsQ</fullName>
    </recommendedName>
</protein>
<evidence type="ECO:0000256" key="5">
    <source>
        <dbReference type="ARBA" id="ARBA00022692"/>
    </source>
</evidence>
<evidence type="ECO:0000313" key="12">
    <source>
        <dbReference type="EMBL" id="UZE95557.1"/>
    </source>
</evidence>
<feature type="transmembrane region" description="Helical" evidence="9">
    <location>
        <begin position="42"/>
        <end position="62"/>
    </location>
</feature>
<reference evidence="12" key="1">
    <citation type="submission" date="2022-06" db="EMBL/GenBank/DDBJ databases">
        <title>Alkalimarinus sp. nov., isolated from gut of a Alitta virens.</title>
        <authorList>
            <person name="Yang A.I."/>
            <person name="Shin N.-R."/>
        </authorList>
    </citation>
    <scope>NUCLEOTIDE SEQUENCE</scope>
    <source>
        <strain evidence="12">A2M4</strain>
    </source>
</reference>
<dbReference type="Gene3D" id="3.40.50.11690">
    <property type="entry name" value="Cell division protein FtsQ/DivIB"/>
    <property type="match status" value="1"/>
</dbReference>
<evidence type="ECO:0000313" key="13">
    <source>
        <dbReference type="Proteomes" id="UP001163739"/>
    </source>
</evidence>
<dbReference type="Gene3D" id="3.10.20.310">
    <property type="entry name" value="membrane protein fhac"/>
    <property type="match status" value="1"/>
</dbReference>
<comment type="subunit">
    <text evidence="9">Part of a complex composed of FtsB, FtsL and FtsQ.</text>
</comment>
<dbReference type="Proteomes" id="UP001163739">
    <property type="component" value="Chromosome"/>
</dbReference>
<evidence type="ECO:0000256" key="3">
    <source>
        <dbReference type="ARBA" id="ARBA00022519"/>
    </source>
</evidence>
<evidence type="ECO:0000256" key="4">
    <source>
        <dbReference type="ARBA" id="ARBA00022618"/>
    </source>
</evidence>
<keyword evidence="4 9" id="KW-0132">Cell division</keyword>
<evidence type="ECO:0000256" key="6">
    <source>
        <dbReference type="ARBA" id="ARBA00022989"/>
    </source>
</evidence>
<keyword evidence="13" id="KW-1185">Reference proteome</keyword>
<proteinExistence type="inferred from homology"/>
<evidence type="ECO:0000256" key="8">
    <source>
        <dbReference type="ARBA" id="ARBA00023306"/>
    </source>
</evidence>
<dbReference type="InterPro" id="IPR034746">
    <property type="entry name" value="POTRA"/>
</dbReference>